<dbReference type="STRING" id="279058.LT85_2844"/>
<dbReference type="AlphaFoldDB" id="A0A0A1FGH6"/>
<name>A0A0A1FGH6_9BURK</name>
<evidence type="ECO:0000313" key="2">
    <source>
        <dbReference type="EMBL" id="AIY42002.1"/>
    </source>
</evidence>
<dbReference type="KEGG" id="care:LT85_2844"/>
<evidence type="ECO:0000313" key="3">
    <source>
        <dbReference type="Proteomes" id="UP000030302"/>
    </source>
</evidence>
<evidence type="ECO:0000256" key="1">
    <source>
        <dbReference type="SAM" id="MobiDB-lite"/>
    </source>
</evidence>
<gene>
    <name evidence="2" type="ORF">LT85_2844</name>
</gene>
<sequence>MFALMFEIHHADLILDQAYNPLMAQRGTSSMRHDNQERQQQIDKPLG</sequence>
<protein>
    <submittedName>
        <fullName evidence="2">Uncharacterized protein</fullName>
    </submittedName>
</protein>
<organism evidence="2 3">
    <name type="scientific">Collimonas arenae</name>
    <dbReference type="NCBI Taxonomy" id="279058"/>
    <lineage>
        <taxon>Bacteria</taxon>
        <taxon>Pseudomonadati</taxon>
        <taxon>Pseudomonadota</taxon>
        <taxon>Betaproteobacteria</taxon>
        <taxon>Burkholderiales</taxon>
        <taxon>Oxalobacteraceae</taxon>
        <taxon>Collimonas</taxon>
    </lineage>
</organism>
<dbReference type="HOGENOM" id="CLU_3166735_0_0_4"/>
<feature type="region of interest" description="Disordered" evidence="1">
    <location>
        <begin position="25"/>
        <end position="47"/>
    </location>
</feature>
<dbReference type="Proteomes" id="UP000030302">
    <property type="component" value="Chromosome"/>
</dbReference>
<accession>A0A0A1FGH6</accession>
<keyword evidence="3" id="KW-1185">Reference proteome</keyword>
<feature type="compositionally biased region" description="Basic and acidic residues" evidence="1">
    <location>
        <begin position="31"/>
        <end position="47"/>
    </location>
</feature>
<proteinExistence type="predicted"/>
<reference evidence="3" key="1">
    <citation type="journal article" date="2014" name="Soil Biol. Biochem.">
        <title>Structure and function of bacterial communities in ageing soils: Insights from the Mendocino ecological staircase.</title>
        <authorList>
            <person name="Uroz S."/>
            <person name="Tech J.J."/>
            <person name="Sawaya N.A."/>
            <person name="Frey-Klett P."/>
            <person name="Leveau J.H.J."/>
        </authorList>
    </citation>
    <scope>NUCLEOTIDE SEQUENCE [LARGE SCALE GENOMIC DNA]</scope>
    <source>
        <strain evidence="3">Cal35</strain>
    </source>
</reference>
<dbReference type="EMBL" id="CP009962">
    <property type="protein sequence ID" value="AIY42002.1"/>
    <property type="molecule type" value="Genomic_DNA"/>
</dbReference>